<evidence type="ECO:0000256" key="10">
    <source>
        <dbReference type="ARBA" id="ARBA00023242"/>
    </source>
</evidence>
<keyword evidence="15" id="KW-1185">Reference proteome</keyword>
<feature type="domain" description="C2H2-type" evidence="13">
    <location>
        <begin position="456"/>
        <end position="483"/>
    </location>
</feature>
<feature type="domain" description="C2H2-type" evidence="13">
    <location>
        <begin position="289"/>
        <end position="316"/>
    </location>
</feature>
<dbReference type="AlphaFoldDB" id="A0AAD1TCV9"/>
<evidence type="ECO:0000256" key="1">
    <source>
        <dbReference type="ARBA" id="ARBA00003767"/>
    </source>
</evidence>
<evidence type="ECO:0000256" key="7">
    <source>
        <dbReference type="ARBA" id="ARBA00023015"/>
    </source>
</evidence>
<proteinExistence type="predicted"/>
<dbReference type="Proteomes" id="UP001295444">
    <property type="component" value="Chromosome 11"/>
</dbReference>
<dbReference type="PANTHER" id="PTHR23226">
    <property type="entry name" value="ZINC FINGER AND SCAN DOMAIN-CONTAINING"/>
    <property type="match status" value="1"/>
</dbReference>
<keyword evidence="9" id="KW-0804">Transcription</keyword>
<keyword evidence="10" id="KW-0539">Nucleus</keyword>
<evidence type="ECO:0000256" key="12">
    <source>
        <dbReference type="SAM" id="MobiDB-lite"/>
    </source>
</evidence>
<dbReference type="FunFam" id="3.30.160.60:FF:000478">
    <property type="entry name" value="Zinc finger protein 133"/>
    <property type="match status" value="1"/>
</dbReference>
<evidence type="ECO:0000256" key="5">
    <source>
        <dbReference type="ARBA" id="ARBA00022771"/>
    </source>
</evidence>
<keyword evidence="8" id="KW-0238">DNA-binding</keyword>
<feature type="region of interest" description="Disordered" evidence="12">
    <location>
        <begin position="164"/>
        <end position="184"/>
    </location>
</feature>
<evidence type="ECO:0000256" key="8">
    <source>
        <dbReference type="ARBA" id="ARBA00023125"/>
    </source>
</evidence>
<sequence>MEIIYLLTGEHYVLVKKFSDRITQNSIPCVSEESCRTQLPNTVPPPRSLIHERNHDQKILELTNQIIELLTREEWDYIDGQTDVMMENRQKCISLDSPEFKNVSAAFQAVDSVKDTNTATHDKGKLWCVEEHQENPNIPTFTSHRQTEDRLSPIEKFSSSIILPPTEHPQTEYPSNIKDESTSCKEGNLTDISTTTEQRQTEHTCTIKEESASCGEGHLTDSDIHLIKEHAQTVCTAPNIEEGTSTSCEEGNLTEYNHRVSAYIREHNKTSSLKTNDISPQKACTTKTYSCSECEEYFTNSSDLIQHETIHRRKMIVCSDCGKRFHFKSQLLRHQRTHTGEKPFSCPDCDKCFTQYSHFVLHKRTHTGEKPFLCSECGKDFISNSHLVRHKRTHTGEKPFECSYCRKCFNNKANLVKHYQIHTGEKPFSCYECSRCFTQKSDLINHLRIHTGEKPYSCSLCGKCFGRKTTLYRHLRIHVGAKAISFI</sequence>
<feature type="domain" description="C2H2-type" evidence="13">
    <location>
        <begin position="344"/>
        <end position="371"/>
    </location>
</feature>
<evidence type="ECO:0000313" key="15">
    <source>
        <dbReference type="Proteomes" id="UP001295444"/>
    </source>
</evidence>
<evidence type="ECO:0000259" key="13">
    <source>
        <dbReference type="PROSITE" id="PS50157"/>
    </source>
</evidence>
<accession>A0AAD1TCV9</accession>
<evidence type="ECO:0000256" key="4">
    <source>
        <dbReference type="ARBA" id="ARBA00022737"/>
    </source>
</evidence>
<dbReference type="FunFam" id="3.30.160.60:FF:000295">
    <property type="entry name" value="zinc finger protein 19"/>
    <property type="match status" value="1"/>
</dbReference>
<dbReference type="FunFam" id="3.30.160.60:FF:000358">
    <property type="entry name" value="zinc finger protein 24"/>
    <property type="match status" value="1"/>
</dbReference>
<dbReference type="PROSITE" id="PS00028">
    <property type="entry name" value="ZINC_FINGER_C2H2_1"/>
    <property type="match status" value="7"/>
</dbReference>
<keyword evidence="3" id="KW-0479">Metal-binding</keyword>
<keyword evidence="7" id="KW-0805">Transcription regulation</keyword>
<feature type="domain" description="C2H2-type" evidence="13">
    <location>
        <begin position="400"/>
        <end position="427"/>
    </location>
</feature>
<evidence type="ECO:0000256" key="2">
    <source>
        <dbReference type="ARBA" id="ARBA00004123"/>
    </source>
</evidence>
<dbReference type="GO" id="GO:0008270">
    <property type="term" value="F:zinc ion binding"/>
    <property type="evidence" value="ECO:0007669"/>
    <property type="project" value="UniProtKB-KW"/>
</dbReference>
<comment type="function">
    <text evidence="1">May be involved in transcriptional regulation.</text>
</comment>
<feature type="domain" description="C2H2-type" evidence="13">
    <location>
        <begin position="428"/>
        <end position="455"/>
    </location>
</feature>
<dbReference type="FunFam" id="3.30.160.60:FF:001270">
    <property type="entry name" value="zinc finger protein 583 isoform X1"/>
    <property type="match status" value="1"/>
</dbReference>
<gene>
    <name evidence="14" type="ORF">PECUL_23A023921</name>
</gene>
<dbReference type="InterPro" id="IPR013087">
    <property type="entry name" value="Znf_C2H2_type"/>
</dbReference>
<dbReference type="InterPro" id="IPR036236">
    <property type="entry name" value="Znf_C2H2_sf"/>
</dbReference>
<evidence type="ECO:0000256" key="3">
    <source>
        <dbReference type="ARBA" id="ARBA00022723"/>
    </source>
</evidence>
<dbReference type="GO" id="GO:0000978">
    <property type="term" value="F:RNA polymerase II cis-regulatory region sequence-specific DNA binding"/>
    <property type="evidence" value="ECO:0007669"/>
    <property type="project" value="TreeGrafter"/>
</dbReference>
<reference evidence="14" key="1">
    <citation type="submission" date="2022-03" db="EMBL/GenBank/DDBJ databases">
        <authorList>
            <person name="Alioto T."/>
            <person name="Alioto T."/>
            <person name="Gomez Garrido J."/>
        </authorList>
    </citation>
    <scope>NUCLEOTIDE SEQUENCE</scope>
</reference>
<keyword evidence="6" id="KW-0862">Zinc</keyword>
<dbReference type="GO" id="GO:0005634">
    <property type="term" value="C:nucleus"/>
    <property type="evidence" value="ECO:0007669"/>
    <property type="project" value="UniProtKB-SubCell"/>
</dbReference>
<evidence type="ECO:0000256" key="9">
    <source>
        <dbReference type="ARBA" id="ARBA00023163"/>
    </source>
</evidence>
<evidence type="ECO:0000313" key="14">
    <source>
        <dbReference type="EMBL" id="CAH2320964.1"/>
    </source>
</evidence>
<dbReference type="SMART" id="SM00355">
    <property type="entry name" value="ZnF_C2H2"/>
    <property type="match status" value="7"/>
</dbReference>
<dbReference type="Pfam" id="PF00096">
    <property type="entry name" value="zf-C2H2"/>
    <property type="match status" value="7"/>
</dbReference>
<organism evidence="14 15">
    <name type="scientific">Pelobates cultripes</name>
    <name type="common">Western spadefoot toad</name>
    <dbReference type="NCBI Taxonomy" id="61616"/>
    <lineage>
        <taxon>Eukaryota</taxon>
        <taxon>Metazoa</taxon>
        <taxon>Chordata</taxon>
        <taxon>Craniata</taxon>
        <taxon>Vertebrata</taxon>
        <taxon>Euteleostomi</taxon>
        <taxon>Amphibia</taxon>
        <taxon>Batrachia</taxon>
        <taxon>Anura</taxon>
        <taxon>Pelobatoidea</taxon>
        <taxon>Pelobatidae</taxon>
        <taxon>Pelobates</taxon>
    </lineage>
</organism>
<feature type="domain" description="C2H2-type" evidence="13">
    <location>
        <begin position="372"/>
        <end position="399"/>
    </location>
</feature>
<evidence type="ECO:0000256" key="6">
    <source>
        <dbReference type="ARBA" id="ARBA00022833"/>
    </source>
</evidence>
<dbReference type="PROSITE" id="PS50157">
    <property type="entry name" value="ZINC_FINGER_C2H2_2"/>
    <property type="match status" value="7"/>
</dbReference>
<dbReference type="GO" id="GO:0000981">
    <property type="term" value="F:DNA-binding transcription factor activity, RNA polymerase II-specific"/>
    <property type="evidence" value="ECO:0007669"/>
    <property type="project" value="TreeGrafter"/>
</dbReference>
<dbReference type="FunFam" id="3.30.160.60:FF:000690">
    <property type="entry name" value="Zinc finger protein 354C"/>
    <property type="match status" value="1"/>
</dbReference>
<dbReference type="SUPFAM" id="SSF57667">
    <property type="entry name" value="beta-beta-alpha zinc fingers"/>
    <property type="match status" value="4"/>
</dbReference>
<dbReference type="EMBL" id="OW240922">
    <property type="protein sequence ID" value="CAH2320964.1"/>
    <property type="molecule type" value="Genomic_DNA"/>
</dbReference>
<evidence type="ECO:0000256" key="11">
    <source>
        <dbReference type="PROSITE-ProRule" id="PRU00042"/>
    </source>
</evidence>
<keyword evidence="5 11" id="KW-0863">Zinc-finger</keyword>
<comment type="subcellular location">
    <subcellularLocation>
        <location evidence="2">Nucleus</location>
    </subcellularLocation>
</comment>
<keyword evidence="4" id="KW-0677">Repeat</keyword>
<name>A0AAD1TCV9_PELCU</name>
<dbReference type="Gene3D" id="3.30.160.60">
    <property type="entry name" value="Classic Zinc Finger"/>
    <property type="match status" value="7"/>
</dbReference>
<dbReference type="PANTHER" id="PTHR23226:SF416">
    <property type="entry name" value="FI01424P"/>
    <property type="match status" value="1"/>
</dbReference>
<protein>
    <submittedName>
        <fullName evidence="14">Oocyte zinc finger -like</fullName>
    </submittedName>
</protein>
<feature type="domain" description="C2H2-type" evidence="13">
    <location>
        <begin position="316"/>
        <end position="343"/>
    </location>
</feature>
<dbReference type="FunFam" id="3.30.160.60:FF:000322">
    <property type="entry name" value="GDNF-inducible zinc finger protein 1"/>
    <property type="match status" value="1"/>
</dbReference>